<proteinExistence type="inferred from homology"/>
<reference evidence="8" key="1">
    <citation type="submission" date="2015-03" db="EMBL/GenBank/DDBJ databases">
        <authorList>
            <person name="Nijsse Bart"/>
        </authorList>
    </citation>
    <scope>NUCLEOTIDE SEQUENCE [LARGE SCALE GENOMIC DNA]</scope>
</reference>
<evidence type="ECO:0000256" key="1">
    <source>
        <dbReference type="ARBA" id="ARBA00009477"/>
    </source>
</evidence>
<keyword evidence="2" id="KW-1133">Transmembrane helix</keyword>
<comment type="similarity">
    <text evidence="1">Belongs to the membrane fusion protein (MFP) (TC 8.A.1) family.</text>
</comment>
<dbReference type="InterPro" id="IPR058792">
    <property type="entry name" value="Beta-barrel_RND_2"/>
</dbReference>
<feature type="domain" description="CusB-like beta-barrel" evidence="5">
    <location>
        <begin position="221"/>
        <end position="292"/>
    </location>
</feature>
<dbReference type="Gene3D" id="1.10.287.470">
    <property type="entry name" value="Helix hairpin bin"/>
    <property type="match status" value="1"/>
</dbReference>
<evidence type="ECO:0000313" key="7">
    <source>
        <dbReference type="EMBL" id="CQR73581.1"/>
    </source>
</evidence>
<dbReference type="AlphaFoldDB" id="A0A0U1L1Q0"/>
<accession>A0A0U1L1Q0</accession>
<feature type="domain" description="YknX-like C-terminal permuted SH3-like" evidence="6">
    <location>
        <begin position="304"/>
        <end position="370"/>
    </location>
</feature>
<protein>
    <submittedName>
        <fullName evidence="7">Probable Co/Zn/Cd efflux system membrane fusion protein</fullName>
    </submittedName>
</protein>
<evidence type="ECO:0000313" key="8">
    <source>
        <dbReference type="Proteomes" id="UP000049855"/>
    </source>
</evidence>
<evidence type="ECO:0000259" key="4">
    <source>
        <dbReference type="Pfam" id="PF25917"/>
    </source>
</evidence>
<keyword evidence="2" id="KW-0472">Membrane</keyword>
<dbReference type="RefSeq" id="WP_021170856.1">
    <property type="nucleotide sequence ID" value="NZ_CTRP01000014.1"/>
</dbReference>
<evidence type="ECO:0000259" key="3">
    <source>
        <dbReference type="Pfam" id="PF25876"/>
    </source>
</evidence>
<dbReference type="Pfam" id="PF25876">
    <property type="entry name" value="HH_MFP_RND"/>
    <property type="match status" value="1"/>
</dbReference>
<evidence type="ECO:0000259" key="6">
    <source>
        <dbReference type="Pfam" id="PF25989"/>
    </source>
</evidence>
<feature type="transmembrane region" description="Helical" evidence="2">
    <location>
        <begin position="15"/>
        <end position="33"/>
    </location>
</feature>
<dbReference type="Pfam" id="PF25954">
    <property type="entry name" value="Beta-barrel_RND_2"/>
    <property type="match status" value="1"/>
</dbReference>
<keyword evidence="8" id="KW-1185">Reference proteome</keyword>
<name>A0A0U1L1Q0_9FIRM</name>
<dbReference type="EMBL" id="CTRP01000014">
    <property type="protein sequence ID" value="CQR73581.1"/>
    <property type="molecule type" value="Genomic_DNA"/>
</dbReference>
<dbReference type="PANTHER" id="PTHR30469:SF15">
    <property type="entry name" value="HLYD FAMILY OF SECRETION PROTEINS"/>
    <property type="match status" value="1"/>
</dbReference>
<dbReference type="Gene3D" id="2.40.420.20">
    <property type="match status" value="1"/>
</dbReference>
<keyword evidence="2" id="KW-0812">Transmembrane</keyword>
<dbReference type="Pfam" id="PF25989">
    <property type="entry name" value="YknX_C"/>
    <property type="match status" value="1"/>
</dbReference>
<evidence type="ECO:0000256" key="2">
    <source>
        <dbReference type="SAM" id="Phobius"/>
    </source>
</evidence>
<feature type="domain" description="Multidrug resistance protein MdtA-like alpha-helical hairpin" evidence="3">
    <location>
        <begin position="118"/>
        <end position="183"/>
    </location>
</feature>
<organism evidence="7 8">
    <name type="scientific">Sporomusa ovata</name>
    <dbReference type="NCBI Taxonomy" id="2378"/>
    <lineage>
        <taxon>Bacteria</taxon>
        <taxon>Bacillati</taxon>
        <taxon>Bacillota</taxon>
        <taxon>Negativicutes</taxon>
        <taxon>Selenomonadales</taxon>
        <taxon>Sporomusaceae</taxon>
        <taxon>Sporomusa</taxon>
    </lineage>
</organism>
<dbReference type="InterPro" id="IPR006143">
    <property type="entry name" value="RND_pump_MFP"/>
</dbReference>
<dbReference type="NCBIfam" id="TIGR01730">
    <property type="entry name" value="RND_mfp"/>
    <property type="match status" value="1"/>
</dbReference>
<dbReference type="Pfam" id="PF25917">
    <property type="entry name" value="BSH_RND"/>
    <property type="match status" value="1"/>
</dbReference>
<dbReference type="InterPro" id="IPR058637">
    <property type="entry name" value="YknX-like_C"/>
</dbReference>
<dbReference type="Gene3D" id="2.40.30.170">
    <property type="match status" value="1"/>
</dbReference>
<dbReference type="SUPFAM" id="SSF111369">
    <property type="entry name" value="HlyD-like secretion proteins"/>
    <property type="match status" value="1"/>
</dbReference>
<dbReference type="InterPro" id="IPR058624">
    <property type="entry name" value="MdtA-like_HH"/>
</dbReference>
<gene>
    <name evidence="7" type="ORF">SpAn4DRAFT_0043</name>
</gene>
<dbReference type="PANTHER" id="PTHR30469">
    <property type="entry name" value="MULTIDRUG RESISTANCE PROTEIN MDTA"/>
    <property type="match status" value="1"/>
</dbReference>
<dbReference type="Gene3D" id="2.40.50.100">
    <property type="match status" value="1"/>
</dbReference>
<dbReference type="GO" id="GO:0015562">
    <property type="term" value="F:efflux transmembrane transporter activity"/>
    <property type="evidence" value="ECO:0007669"/>
    <property type="project" value="TreeGrafter"/>
</dbReference>
<feature type="domain" description="Multidrug resistance protein MdtA-like barrel-sandwich hybrid" evidence="4">
    <location>
        <begin position="79"/>
        <end position="213"/>
    </location>
</feature>
<dbReference type="GO" id="GO:1990281">
    <property type="term" value="C:efflux pump complex"/>
    <property type="evidence" value="ECO:0007669"/>
    <property type="project" value="TreeGrafter"/>
</dbReference>
<dbReference type="InterPro" id="IPR058625">
    <property type="entry name" value="MdtA-like_BSH"/>
</dbReference>
<dbReference type="Proteomes" id="UP000049855">
    <property type="component" value="Unassembled WGS sequence"/>
</dbReference>
<sequence length="375" mass="40655">MRQLQFLNKILKKQIVYSSAIVLGICLIGGMIWKGQHQPQPVASEVALVRTTTVGLANAAQEYTYSGEVRGRYESQLAFQVGGKIIKRQVDLGNVVQAGDTLMEIDPKDINQTVNANAAQVYSAQSQLKLAENNLNRYRQLYEQNAISQAQLDQYQSAYDAAVAAVRQTSAQYVQGANQLGYSTLYATSAGVISNISVETGQVVSAGQAVLTLVQDGDREIEISVPENRIEKLRQSQLLQVTFWALPDVTVDGKVREISPVADKISRTYKVRISLVNPPAEVKLGMTAAVTAAYPGGQQQQIATIPLSAIYQTGSTPNVWVVENNTASLRPVTVRPFGDNQVEILAGLQTGDVVVTAGVHKLQEGQKVRVTGDNL</sequence>
<evidence type="ECO:0000259" key="5">
    <source>
        <dbReference type="Pfam" id="PF25954"/>
    </source>
</evidence>